<name>A0ABN8CYK0_9STRA</name>
<protein>
    <submittedName>
        <fullName evidence="1">Uncharacterized protein</fullName>
    </submittedName>
</protein>
<accession>A0ABN8CYK0</accession>
<proteinExistence type="predicted"/>
<dbReference type="EMBL" id="CAKLCB010000250">
    <property type="protein sequence ID" value="CAH0517724.1"/>
    <property type="molecule type" value="Genomic_DNA"/>
</dbReference>
<evidence type="ECO:0000313" key="2">
    <source>
        <dbReference type="Proteomes" id="UP001158986"/>
    </source>
</evidence>
<dbReference type="Proteomes" id="UP001158986">
    <property type="component" value="Unassembled WGS sequence"/>
</dbReference>
<sequence>MITAILLHFDEDRVAKMMVAGTKEDEIFNVLKFGTDGEAILKNPLLSIWISCARDVGYKLLLEKLATRCKYDGETLAKGLVVLKKDAATKDLAMELEKHQIKVWESEKKSLVDIFVLLKLNKQEPVQLLTSPLLSMWIAYVSKLNKGPYDLLLLAVEKRVGKIGVERILAAAKGDGANINTMLQKDVATSEVVKKLEKFQYKNWQEENKSLSDIFALLKLNEEDLNRLLKNPLMRTWMSYARKVKEDPYASLLLEMKKKGVNGIDLARILAVANRNGATTNTMQQNDVALQIVVTGLESYQLQKWQKDKKSIAGNADPNKVLFTALVDREEGVQMFGSPEWNRWILYMTKRQEALPYEQQTDIVTLISSVLRTQYKKDTDLSELIAKAQSIESAKPLGAELQYQFWWYTGIKEKHVFSSLKLKEKGDRVFESPEYLTWASFVLQTNRRSKTPDKFQLIVDLQKHYKPNLKTMLNNAKSRTAANGDQVVEAMVDKILMLLRQKEQITHGTTVNRQAPALRIWSSGETSGGIQATFLSVLRRFIGQKQQLLIMGRARPVVSIPEVCTWSISYGKSCPLEIPCGATALGKVVYIFLCGCVLARLRRQTITYGSLTWSFRAFPALFGTQLRTFLGRTEIRQDLGLQFPAACVLWRFVVASTLHAIWIERRRRMEDSTLPNEARTSRALSHLRRELPRFRISTYQPRDEEEGQNLAHVRSALADTLLLSKEPNQLHPLRRGERANVIIPTFVRR</sequence>
<organism evidence="1 2">
    <name type="scientific">Peronospora belbahrii</name>
    <dbReference type="NCBI Taxonomy" id="622444"/>
    <lineage>
        <taxon>Eukaryota</taxon>
        <taxon>Sar</taxon>
        <taxon>Stramenopiles</taxon>
        <taxon>Oomycota</taxon>
        <taxon>Peronosporomycetes</taxon>
        <taxon>Peronosporales</taxon>
        <taxon>Peronosporaceae</taxon>
        <taxon>Peronospora</taxon>
    </lineage>
</organism>
<gene>
    <name evidence="1" type="ORF">PBS001_LOCUS4318</name>
</gene>
<evidence type="ECO:0000313" key="1">
    <source>
        <dbReference type="EMBL" id="CAH0517724.1"/>
    </source>
</evidence>
<comment type="caution">
    <text evidence="1">The sequence shown here is derived from an EMBL/GenBank/DDBJ whole genome shotgun (WGS) entry which is preliminary data.</text>
</comment>
<reference evidence="1 2" key="1">
    <citation type="submission" date="2021-11" db="EMBL/GenBank/DDBJ databases">
        <authorList>
            <person name="Islam A."/>
            <person name="Islam S."/>
            <person name="Flora M.S."/>
            <person name="Rahman M."/>
            <person name="Ziaur R.M."/>
            <person name="Epstein J.H."/>
            <person name="Hassan M."/>
            <person name="Klassen M."/>
            <person name="Woodard K."/>
            <person name="Webb A."/>
            <person name="Webby R.J."/>
            <person name="El Zowalaty M.E."/>
        </authorList>
    </citation>
    <scope>NUCLEOTIDE SEQUENCE [LARGE SCALE GENOMIC DNA]</scope>
    <source>
        <strain evidence="1">Pbs1</strain>
    </source>
</reference>
<keyword evidence="2" id="KW-1185">Reference proteome</keyword>